<evidence type="ECO:0000313" key="3">
    <source>
        <dbReference type="Proteomes" id="UP001500724"/>
    </source>
</evidence>
<name>A0ABP3SFQ7_9ACTN</name>
<gene>
    <name evidence="2" type="ORF">GCM10009535_04530</name>
</gene>
<proteinExistence type="predicted"/>
<keyword evidence="1" id="KW-1133">Transmembrane helix</keyword>
<feature type="transmembrane region" description="Helical" evidence="1">
    <location>
        <begin position="119"/>
        <end position="139"/>
    </location>
</feature>
<keyword evidence="1" id="KW-0812">Transmembrane</keyword>
<keyword evidence="1" id="KW-0472">Membrane</keyword>
<feature type="transmembrane region" description="Helical" evidence="1">
    <location>
        <begin position="278"/>
        <end position="302"/>
    </location>
</feature>
<dbReference type="Proteomes" id="UP001500724">
    <property type="component" value="Unassembled WGS sequence"/>
</dbReference>
<accession>A0ABP3SFQ7</accession>
<sequence length="453" mass="49410">MALAMAVDVRRLQQGKRVVPAVLLSSERADGDSAAALLRYAAWRLPWTLLIVLRYVELRRSLLYAAAVAPHDPAASELGSILTGITARMDASDNQAAWRSVNIRAWLRGRRRSRTSRAWWLRLIPCLLMLPSLVFLGVGSFTSTAGLQEYFTTGQGPTILMGFAIAALAWIAYQLIVLLRVWRQASSQPVAELLATHRFRCGTAAGAATAGTFLLWRGLGSAGPDGRSIETLHLLEALDTFFVYLGFALLLLSLLALFPPTGFALAGGGAVGAITAPAALYAGALGIAGVVLLAVGAGGSGAGGTGGGPRRSVPQWLRDQWNEGQNFNKANWHRYPANEIDLANGKRLDSYLPKKEIVSRKHTQIAEIAPDTFRKYLNEIRQKYRRGVRIADTPKARAQFPQLIGTRLQGKYVLEVPVQSRPVPEWALREAARRRIEIKDVQGNVYRLQKGTG</sequence>
<comment type="caution">
    <text evidence="2">The sequence shown here is derived from an EMBL/GenBank/DDBJ whole genome shotgun (WGS) entry which is preliminary data.</text>
</comment>
<feature type="transmembrane region" description="Helical" evidence="1">
    <location>
        <begin position="237"/>
        <end position="258"/>
    </location>
</feature>
<evidence type="ECO:0000313" key="2">
    <source>
        <dbReference type="EMBL" id="GAA0632000.1"/>
    </source>
</evidence>
<reference evidence="3" key="1">
    <citation type="journal article" date="2019" name="Int. J. Syst. Evol. Microbiol.">
        <title>The Global Catalogue of Microorganisms (GCM) 10K type strain sequencing project: providing services to taxonomists for standard genome sequencing and annotation.</title>
        <authorList>
            <consortium name="The Broad Institute Genomics Platform"/>
            <consortium name="The Broad Institute Genome Sequencing Center for Infectious Disease"/>
            <person name="Wu L."/>
            <person name="Ma J."/>
        </authorList>
    </citation>
    <scope>NUCLEOTIDE SEQUENCE [LARGE SCALE GENOMIC DNA]</scope>
    <source>
        <strain evidence="3">JCM 10367</strain>
    </source>
</reference>
<dbReference type="EMBL" id="BAAAGU010000003">
    <property type="protein sequence ID" value="GAA0632000.1"/>
    <property type="molecule type" value="Genomic_DNA"/>
</dbReference>
<protein>
    <submittedName>
        <fullName evidence="2">Uncharacterized protein</fullName>
    </submittedName>
</protein>
<keyword evidence="3" id="KW-1185">Reference proteome</keyword>
<organism evidence="2 3">
    <name type="scientific">Streptomyces thermocarboxydovorans</name>
    <dbReference type="NCBI Taxonomy" id="59298"/>
    <lineage>
        <taxon>Bacteria</taxon>
        <taxon>Bacillati</taxon>
        <taxon>Actinomycetota</taxon>
        <taxon>Actinomycetes</taxon>
        <taxon>Kitasatosporales</taxon>
        <taxon>Streptomycetaceae</taxon>
        <taxon>Streptomyces</taxon>
    </lineage>
</organism>
<feature type="transmembrane region" description="Helical" evidence="1">
    <location>
        <begin position="159"/>
        <end position="179"/>
    </location>
</feature>
<evidence type="ECO:0000256" key="1">
    <source>
        <dbReference type="SAM" id="Phobius"/>
    </source>
</evidence>